<sequence>MEDRRKRRQKKQKFPIKITGEWAQSNNKRTWSTFYTAVKAYQKGGYDGIGFMFSKDDPYIGIDIDHCMNGEEFFTVSG</sequence>
<dbReference type="Proteomes" id="UP000003875">
    <property type="component" value="Unassembled WGS sequence"/>
</dbReference>
<name>C0BVQ6_BIFPS</name>
<evidence type="ECO:0000313" key="2">
    <source>
        <dbReference type="Proteomes" id="UP000003875"/>
    </source>
</evidence>
<organism evidence="1 2">
    <name type="scientific">Bifidobacterium pseudocatenulatum DSM 20438 = JCM 1200 = LMG 10505</name>
    <dbReference type="NCBI Taxonomy" id="547043"/>
    <lineage>
        <taxon>Bacteria</taxon>
        <taxon>Bacillati</taxon>
        <taxon>Actinomycetota</taxon>
        <taxon>Actinomycetes</taxon>
        <taxon>Bifidobacteriales</taxon>
        <taxon>Bifidobacteriaceae</taxon>
        <taxon>Bifidobacterium</taxon>
    </lineage>
</organism>
<protein>
    <submittedName>
        <fullName evidence="1">Uncharacterized protein</fullName>
    </submittedName>
</protein>
<evidence type="ECO:0000313" key="1">
    <source>
        <dbReference type="EMBL" id="EEG69864.1"/>
    </source>
</evidence>
<comment type="caution">
    <text evidence="1">The sequence shown here is derived from an EMBL/GenBank/DDBJ whole genome shotgun (WGS) entry which is preliminary data.</text>
</comment>
<dbReference type="eggNOG" id="COG4983">
    <property type="taxonomic scope" value="Bacteria"/>
</dbReference>
<dbReference type="EMBL" id="ABXX02000026">
    <property type="protein sequence ID" value="EEG69864.1"/>
    <property type="molecule type" value="Genomic_DNA"/>
</dbReference>
<dbReference type="AlphaFoldDB" id="C0BVQ6"/>
<gene>
    <name evidence="1" type="ORF">BIFPSEUDO_04507</name>
</gene>
<proteinExistence type="predicted"/>
<reference evidence="1 2" key="1">
    <citation type="submission" date="2009-02" db="EMBL/GenBank/DDBJ databases">
        <title>Draft genome sequence of Bifidobacterium pseudocatenulatum (DSM 20438).</title>
        <authorList>
            <person name="Sudarsanam P."/>
            <person name="Ley R."/>
            <person name="Guruge J."/>
            <person name="Turnbaugh P.J."/>
            <person name="Mahowald M."/>
            <person name="Liep D."/>
            <person name="Gordon J."/>
        </authorList>
    </citation>
    <scope>NUCLEOTIDE SEQUENCE [LARGE SCALE GENOMIC DNA]</scope>
    <source>
        <strain evidence="1 2">DSM 20438</strain>
    </source>
</reference>
<reference evidence="1 2" key="2">
    <citation type="submission" date="2009-02" db="EMBL/GenBank/DDBJ databases">
        <authorList>
            <person name="Fulton L."/>
            <person name="Clifton S."/>
            <person name="Fulton B."/>
            <person name="Xu J."/>
            <person name="Minx P."/>
            <person name="Pepin K.H."/>
            <person name="Johnson M."/>
            <person name="Bhonagiri V."/>
            <person name="Nash W.E."/>
            <person name="Mardis E.R."/>
            <person name="Wilson R.K."/>
        </authorList>
    </citation>
    <scope>NUCLEOTIDE SEQUENCE [LARGE SCALE GENOMIC DNA]</scope>
    <source>
        <strain evidence="1 2">DSM 20438</strain>
    </source>
</reference>
<accession>C0BVQ6</accession>